<evidence type="ECO:0000256" key="1">
    <source>
        <dbReference type="SAM" id="MobiDB-lite"/>
    </source>
</evidence>
<dbReference type="Pfam" id="PF00400">
    <property type="entry name" value="WD40"/>
    <property type="match status" value="1"/>
</dbReference>
<dbReference type="InterPro" id="IPR051959">
    <property type="entry name" value="PAK1-Kinase_Regulator"/>
</dbReference>
<sequence length="601" mass="63103">MSHAPKSAMKRKREAKFASAGDLEAPAATRPKTKATSTTKPTSILKKPVSQSTSSAVVAAKRDQKVKAPKASKLAVAAARPESAPAAPKAPESAHSVIVLGDTPAAIQIVAGSYDRTLHGVVATMGSAAAKFTDTFLFNAHSSAIRCLALSPPSVPVPGQGQKIMLATGSTDERVNIYNLSAHAPANSDTESSNLEQAIIASVTSRPVMPIAENAKNRELGTLLNHASTITKLSFPTRSKLLSSSEDSTIAVTRTRDWSLLSTIKAPIPKEGMGGGLRRPSGDTAPPGGAPSGVNDFAVHPSMKVMISVSRGERSMRLWNLVTGKKAGVLNFDKDLLRDIGEGRFSTGEGRQVVWGRTFGSGADADDATDEYAIGFDRNVVVFGMDSLPRCKVISDARTKTHDFCYVGVDDDPEAAEEDKTGLFSLLAVATEDGRILLCSTRPEDVVVASAAADEQKTAPLPSARLIGQVGGGAIGGAAGASGRVKAFKILPVLEPVASDKKRLQRAWYVVAASSTGVLCVWKITGKELRSAWKNSSAVSASGSAAAASAATLLGTLLGTYQTRDRITCVEAFVMIPRPEGLEDSEVEDDDEDYNSDEDDE</sequence>
<dbReference type="InterPro" id="IPR015943">
    <property type="entry name" value="WD40/YVTN_repeat-like_dom_sf"/>
</dbReference>
<dbReference type="EMBL" id="CAWUHD010000001">
    <property type="protein sequence ID" value="CAK7208139.1"/>
    <property type="molecule type" value="Genomic_DNA"/>
</dbReference>
<dbReference type="InterPro" id="IPR036322">
    <property type="entry name" value="WD40_repeat_dom_sf"/>
</dbReference>
<dbReference type="Proteomes" id="UP001642482">
    <property type="component" value="Unassembled WGS sequence"/>
</dbReference>
<dbReference type="Gene3D" id="2.130.10.10">
    <property type="entry name" value="YVTN repeat-like/Quinoprotein amine dehydrogenase"/>
    <property type="match status" value="2"/>
</dbReference>
<feature type="compositionally biased region" description="Acidic residues" evidence="1">
    <location>
        <begin position="582"/>
        <end position="601"/>
    </location>
</feature>
<name>A0ABP0AJV7_9PEZI</name>
<evidence type="ECO:0000313" key="3">
    <source>
        <dbReference type="Proteomes" id="UP001642482"/>
    </source>
</evidence>
<protein>
    <submittedName>
        <fullName evidence="2">Protein mak11</fullName>
    </submittedName>
</protein>
<keyword evidence="3" id="KW-1185">Reference proteome</keyword>
<organism evidence="2 3">
    <name type="scientific">Sporothrix eucalyptigena</name>
    <dbReference type="NCBI Taxonomy" id="1812306"/>
    <lineage>
        <taxon>Eukaryota</taxon>
        <taxon>Fungi</taxon>
        <taxon>Dikarya</taxon>
        <taxon>Ascomycota</taxon>
        <taxon>Pezizomycotina</taxon>
        <taxon>Sordariomycetes</taxon>
        <taxon>Sordariomycetidae</taxon>
        <taxon>Ophiostomatales</taxon>
        <taxon>Ophiostomataceae</taxon>
        <taxon>Sporothrix</taxon>
    </lineage>
</organism>
<dbReference type="SMART" id="SM00320">
    <property type="entry name" value="WD40"/>
    <property type="match status" value="3"/>
</dbReference>
<feature type="region of interest" description="Disordered" evidence="1">
    <location>
        <begin position="269"/>
        <end position="296"/>
    </location>
</feature>
<dbReference type="PANTHER" id="PTHR44675:SF1">
    <property type="entry name" value="P21-ACTIVATED PROTEIN KINASE-INTERACTING PROTEIN 1"/>
    <property type="match status" value="1"/>
</dbReference>
<feature type="region of interest" description="Disordered" evidence="1">
    <location>
        <begin position="580"/>
        <end position="601"/>
    </location>
</feature>
<proteinExistence type="predicted"/>
<dbReference type="InterPro" id="IPR001680">
    <property type="entry name" value="WD40_rpt"/>
</dbReference>
<reference evidence="2 3" key="1">
    <citation type="submission" date="2024-01" db="EMBL/GenBank/DDBJ databases">
        <authorList>
            <person name="Allen C."/>
            <person name="Tagirdzhanova G."/>
        </authorList>
    </citation>
    <scope>NUCLEOTIDE SEQUENCE [LARGE SCALE GENOMIC DNA]</scope>
</reference>
<evidence type="ECO:0000313" key="2">
    <source>
        <dbReference type="EMBL" id="CAK7208139.1"/>
    </source>
</evidence>
<dbReference type="SUPFAM" id="SSF50978">
    <property type="entry name" value="WD40 repeat-like"/>
    <property type="match status" value="1"/>
</dbReference>
<feature type="compositionally biased region" description="Low complexity" evidence="1">
    <location>
        <begin position="25"/>
        <end position="59"/>
    </location>
</feature>
<dbReference type="PANTHER" id="PTHR44675">
    <property type="entry name" value="PAK1 INTERACTING PROTEIN 1"/>
    <property type="match status" value="1"/>
</dbReference>
<accession>A0ABP0AJV7</accession>
<feature type="region of interest" description="Disordered" evidence="1">
    <location>
        <begin position="1"/>
        <end position="64"/>
    </location>
</feature>
<gene>
    <name evidence="2" type="primary">MAK11</name>
    <name evidence="2" type="ORF">SEUCBS140593_000064</name>
</gene>
<comment type="caution">
    <text evidence="2">The sequence shown here is derived from an EMBL/GenBank/DDBJ whole genome shotgun (WGS) entry which is preliminary data.</text>
</comment>